<comment type="caution">
    <text evidence="1">The sequence shown here is derived from an EMBL/GenBank/DDBJ whole genome shotgun (WGS) entry which is preliminary data.</text>
</comment>
<evidence type="ECO:0000313" key="2">
    <source>
        <dbReference type="Proteomes" id="UP000680304"/>
    </source>
</evidence>
<proteinExistence type="predicted"/>
<evidence type="ECO:0000313" key="1">
    <source>
        <dbReference type="EMBL" id="GIQ64343.1"/>
    </source>
</evidence>
<keyword evidence="2" id="KW-1185">Reference proteome</keyword>
<name>A0ABQ4N7W1_9BACL</name>
<dbReference type="EMBL" id="BOVJ01000090">
    <property type="protein sequence ID" value="GIQ64343.1"/>
    <property type="molecule type" value="Genomic_DNA"/>
</dbReference>
<sequence length="76" mass="9044">MKRQLIVAVREPEYIRRLSDYLRDSPFGRQWQLTAFTGDDTLRTFCREATRSICLSCSRPFCGRRSRLRIFRPPCS</sequence>
<gene>
    <name evidence="1" type="ORF">PACILC2_29110</name>
</gene>
<organism evidence="1 2">
    <name type="scientific">Paenibacillus cisolokensis</name>
    <dbReference type="NCBI Taxonomy" id="1658519"/>
    <lineage>
        <taxon>Bacteria</taxon>
        <taxon>Bacillati</taxon>
        <taxon>Bacillota</taxon>
        <taxon>Bacilli</taxon>
        <taxon>Bacillales</taxon>
        <taxon>Paenibacillaceae</taxon>
        <taxon>Paenibacillus</taxon>
    </lineage>
</organism>
<dbReference type="RefSeq" id="WP_213529098.1">
    <property type="nucleotide sequence ID" value="NZ_BOVJ01000090.1"/>
</dbReference>
<reference evidence="1 2" key="1">
    <citation type="submission" date="2021-04" db="EMBL/GenBank/DDBJ databases">
        <title>Draft genome sequence of Paenibacillus cisolokensis, LC2-13A.</title>
        <authorList>
            <person name="Uke A."/>
            <person name="Chhe C."/>
            <person name="Baramee S."/>
            <person name="Kosugi A."/>
        </authorList>
    </citation>
    <scope>NUCLEOTIDE SEQUENCE [LARGE SCALE GENOMIC DNA]</scope>
    <source>
        <strain evidence="1 2">LC2-13A</strain>
    </source>
</reference>
<dbReference type="Proteomes" id="UP000680304">
    <property type="component" value="Unassembled WGS sequence"/>
</dbReference>
<protein>
    <submittedName>
        <fullName evidence="1">Uncharacterized protein</fullName>
    </submittedName>
</protein>
<accession>A0ABQ4N7W1</accession>
<dbReference type="Gene3D" id="3.40.50.10850">
    <property type="entry name" value="Ntrc-like two-domain protein"/>
    <property type="match status" value="1"/>
</dbReference>